<dbReference type="AlphaFoldDB" id="A0A9W8UWX2"/>
<feature type="coiled-coil region" evidence="1">
    <location>
        <begin position="47"/>
        <end position="74"/>
    </location>
</feature>
<evidence type="ECO:0000256" key="1">
    <source>
        <dbReference type="SAM" id="Coils"/>
    </source>
</evidence>
<protein>
    <submittedName>
        <fullName evidence="3">Uncharacterized protein</fullName>
    </submittedName>
</protein>
<organism evidence="3 4">
    <name type="scientific">Fusarium falciforme</name>
    <dbReference type="NCBI Taxonomy" id="195108"/>
    <lineage>
        <taxon>Eukaryota</taxon>
        <taxon>Fungi</taxon>
        <taxon>Dikarya</taxon>
        <taxon>Ascomycota</taxon>
        <taxon>Pezizomycotina</taxon>
        <taxon>Sordariomycetes</taxon>
        <taxon>Hypocreomycetidae</taxon>
        <taxon>Hypocreales</taxon>
        <taxon>Nectriaceae</taxon>
        <taxon>Fusarium</taxon>
        <taxon>Fusarium solani species complex</taxon>
    </lineage>
</organism>
<dbReference type="Proteomes" id="UP001152087">
    <property type="component" value="Unassembled WGS sequence"/>
</dbReference>
<keyword evidence="4" id="KW-1185">Reference proteome</keyword>
<evidence type="ECO:0000313" key="3">
    <source>
        <dbReference type="EMBL" id="KAJ4180790.1"/>
    </source>
</evidence>
<name>A0A9W8UWX2_9HYPO</name>
<feature type="compositionally biased region" description="Basic and acidic residues" evidence="2">
    <location>
        <begin position="1"/>
        <end position="10"/>
    </location>
</feature>
<evidence type="ECO:0000313" key="4">
    <source>
        <dbReference type="Proteomes" id="UP001152087"/>
    </source>
</evidence>
<accession>A0A9W8UWX2</accession>
<feature type="region of interest" description="Disordered" evidence="2">
    <location>
        <begin position="1"/>
        <end position="28"/>
    </location>
</feature>
<proteinExistence type="predicted"/>
<sequence length="114" mass="12976">MIDEATKNGDDTSWLSDMGGDVQVDDEDQNGFSKALNLGRELSGESSKRMTDEIEHLNKAIKLLEQTQKNLKEFSDGQFDAKYADRVDTQHLEVLAQKWLDITKGYYGEDDEEK</sequence>
<gene>
    <name evidence="3" type="ORF">NW755_011513</name>
</gene>
<keyword evidence="1" id="KW-0175">Coiled coil</keyword>
<evidence type="ECO:0000256" key="2">
    <source>
        <dbReference type="SAM" id="MobiDB-lite"/>
    </source>
</evidence>
<comment type="caution">
    <text evidence="3">The sequence shown here is derived from an EMBL/GenBank/DDBJ whole genome shotgun (WGS) entry which is preliminary data.</text>
</comment>
<dbReference type="EMBL" id="JAOQAV010000045">
    <property type="protein sequence ID" value="KAJ4180790.1"/>
    <property type="molecule type" value="Genomic_DNA"/>
</dbReference>
<reference evidence="3" key="1">
    <citation type="submission" date="2022-09" db="EMBL/GenBank/DDBJ databases">
        <title>Fusarium specimens isolated from Avocado Roots.</title>
        <authorList>
            <person name="Stajich J."/>
            <person name="Roper C."/>
            <person name="Heimlech-Rivalta G."/>
        </authorList>
    </citation>
    <scope>NUCLEOTIDE SEQUENCE</scope>
    <source>
        <strain evidence="3">A02</strain>
    </source>
</reference>